<protein>
    <submittedName>
        <fullName evidence="6">AraC family transcriptional regulator</fullName>
    </submittedName>
</protein>
<reference evidence="6" key="1">
    <citation type="submission" date="2018-01" db="EMBL/GenBank/DDBJ databases">
        <title>Comparative genomics of Mycobacterium mucogenicum and Mycobacterium neoaurum clade members emphasizing tRNA and non-coding RNA.</title>
        <authorList>
            <person name="Behra P.R.K."/>
            <person name="Pettersson B.M.F."/>
            <person name="Das S."/>
            <person name="Dasgupta S."/>
            <person name="Kirsebom L.A."/>
        </authorList>
    </citation>
    <scope>NUCLEOTIDE SEQUENCE</scope>
    <source>
        <strain evidence="6">DSM 44124</strain>
    </source>
</reference>
<dbReference type="RefSeq" id="WP_110772196.1">
    <property type="nucleotide sequence ID" value="NZ_ANBS01000012.1"/>
</dbReference>
<dbReference type="GO" id="GO:0005829">
    <property type="term" value="C:cytosol"/>
    <property type="evidence" value="ECO:0007669"/>
    <property type="project" value="TreeGrafter"/>
</dbReference>
<evidence type="ECO:0000313" key="7">
    <source>
        <dbReference type="Proteomes" id="UP000309231"/>
    </source>
</evidence>
<dbReference type="PROSITE" id="PS01124">
    <property type="entry name" value="HTH_ARAC_FAMILY_2"/>
    <property type="match status" value="1"/>
</dbReference>
<dbReference type="Proteomes" id="UP000309231">
    <property type="component" value="Chromosome"/>
</dbReference>
<name>A0A8H2PHH8_MYCMU</name>
<keyword evidence="2" id="KW-0238">DNA-binding</keyword>
<proteinExistence type="predicted"/>
<accession>A0A8H2PHH8</accession>
<dbReference type="InterPro" id="IPR009057">
    <property type="entry name" value="Homeodomain-like_sf"/>
</dbReference>
<reference evidence="5 7" key="2">
    <citation type="journal article" date="2019" name="BMC Evol. Biol.">
        <title>Comparative genomics of Mycobacterium mucogenicum and Mycobacterium neoaurum clade members emphasizing tRNA and non-coding RNA.</title>
        <authorList>
            <person name="Behra P.R.K."/>
            <person name="Pettersson B.M.F."/>
            <person name="Das S."/>
            <person name="Dasgupta S."/>
            <person name="Kirsebom L.A."/>
        </authorList>
    </citation>
    <scope>NUCLEOTIDE SEQUENCE [LARGE SCALE GENOMIC DNA]</scope>
    <source>
        <strain evidence="5 7">DSM 44124</strain>
    </source>
</reference>
<dbReference type="InterPro" id="IPR032687">
    <property type="entry name" value="AraC-type_N"/>
</dbReference>
<keyword evidence="3" id="KW-0804">Transcription</keyword>
<dbReference type="SUPFAM" id="SSF46689">
    <property type="entry name" value="Homeodomain-like"/>
    <property type="match status" value="1"/>
</dbReference>
<dbReference type="Pfam" id="PF12625">
    <property type="entry name" value="Arabinose_bd"/>
    <property type="match status" value="1"/>
</dbReference>
<evidence type="ECO:0000313" key="6">
    <source>
        <dbReference type="EMBL" id="TLH53177.1"/>
    </source>
</evidence>
<gene>
    <name evidence="5" type="ORF">C1S78_013135</name>
    <name evidence="6" type="ORF">C1S78_13095</name>
</gene>
<keyword evidence="7" id="KW-1185">Reference proteome</keyword>
<dbReference type="PANTHER" id="PTHR47894">
    <property type="entry name" value="HTH-TYPE TRANSCRIPTIONAL REGULATOR GADX"/>
    <property type="match status" value="1"/>
</dbReference>
<dbReference type="GO" id="GO:0003700">
    <property type="term" value="F:DNA-binding transcription factor activity"/>
    <property type="evidence" value="ECO:0007669"/>
    <property type="project" value="InterPro"/>
</dbReference>
<dbReference type="AlphaFoldDB" id="A0A8H2PHH8"/>
<evidence type="ECO:0000256" key="1">
    <source>
        <dbReference type="ARBA" id="ARBA00023015"/>
    </source>
</evidence>
<sequence>MDRQSAALIPTSVLVNVVDVADRAGLPTERWLAAAGLTAATLNSPETRVSFRQAALVLRHAVRAMPDRGLGIDVGARDMFVSFGVLGLAIRSAENLGAAMQVGLELHQSAGSLMDVGAELIGDTFALRAYERSPEPELLPFLCEELFCSVLVTVRTVLELPQQTPEYVQVSYPPPVYAQRYREFFGCPVLFNADANRLAFPDPLWSQRLPRADPTTHAVAVAACRDMVTQGEQPTDVVQTVETMLRESVRDPLTMAQVAKRLNVTERTLRRRLSADGQQFIALRDKVRSERARYLVRETSMPVHAIAAEVGFTDPREFRRAYIKWTGHAPTHDR</sequence>
<feature type="domain" description="HTH araC/xylS-type" evidence="4">
    <location>
        <begin position="239"/>
        <end position="334"/>
    </location>
</feature>
<dbReference type="GO" id="GO:0000976">
    <property type="term" value="F:transcription cis-regulatory region binding"/>
    <property type="evidence" value="ECO:0007669"/>
    <property type="project" value="TreeGrafter"/>
</dbReference>
<dbReference type="Pfam" id="PF12833">
    <property type="entry name" value="HTH_18"/>
    <property type="match status" value="1"/>
</dbReference>
<dbReference type="EMBL" id="POTL01000001">
    <property type="protein sequence ID" value="TLH53177.1"/>
    <property type="molecule type" value="Genomic_DNA"/>
</dbReference>
<dbReference type="Gene3D" id="1.10.10.60">
    <property type="entry name" value="Homeodomain-like"/>
    <property type="match status" value="1"/>
</dbReference>
<evidence type="ECO:0000256" key="3">
    <source>
        <dbReference type="ARBA" id="ARBA00023163"/>
    </source>
</evidence>
<dbReference type="SMART" id="SM00342">
    <property type="entry name" value="HTH_ARAC"/>
    <property type="match status" value="1"/>
</dbReference>
<dbReference type="EMBL" id="CP062008">
    <property type="protein sequence ID" value="QPG71792.1"/>
    <property type="molecule type" value="Genomic_DNA"/>
</dbReference>
<dbReference type="GeneID" id="76725864"/>
<keyword evidence="1" id="KW-0805">Transcription regulation</keyword>
<organism evidence="6">
    <name type="scientific">Mycolicibacterium mucogenicum DSM 44124</name>
    <dbReference type="NCBI Taxonomy" id="1226753"/>
    <lineage>
        <taxon>Bacteria</taxon>
        <taxon>Bacillati</taxon>
        <taxon>Actinomycetota</taxon>
        <taxon>Actinomycetes</taxon>
        <taxon>Mycobacteriales</taxon>
        <taxon>Mycobacteriaceae</taxon>
        <taxon>Mycolicibacterium</taxon>
    </lineage>
</organism>
<dbReference type="InterPro" id="IPR018060">
    <property type="entry name" value="HTH_AraC"/>
</dbReference>
<evidence type="ECO:0000313" key="5">
    <source>
        <dbReference type="EMBL" id="QPG71792.1"/>
    </source>
</evidence>
<dbReference type="PANTHER" id="PTHR47894:SF1">
    <property type="entry name" value="HTH-TYPE TRANSCRIPTIONAL REGULATOR VQSM"/>
    <property type="match status" value="1"/>
</dbReference>
<evidence type="ECO:0000256" key="2">
    <source>
        <dbReference type="ARBA" id="ARBA00023125"/>
    </source>
</evidence>
<dbReference type="KEGG" id="mmuc:C1S78_013135"/>
<reference evidence="5 7" key="3">
    <citation type="journal article" date="2019" name="Sci. Rep.">
        <title>Insight into the biology of Mycobacterium mucogenicum and Mycobacterium neoaurum clade members.</title>
        <authorList>
            <person name="Behra P.R.K."/>
            <person name="Pettersson B.M.F."/>
            <person name="Ramesh M."/>
            <person name="Dasgupta S."/>
            <person name="Kirsebom L.A."/>
        </authorList>
    </citation>
    <scope>NUCLEOTIDE SEQUENCE [LARGE SCALE GENOMIC DNA]</scope>
    <source>
        <strain evidence="5 7">DSM 44124</strain>
    </source>
</reference>
<evidence type="ECO:0000259" key="4">
    <source>
        <dbReference type="PROSITE" id="PS01124"/>
    </source>
</evidence>